<dbReference type="Proteomes" id="UP000031572">
    <property type="component" value="Unassembled WGS sequence"/>
</dbReference>
<accession>A0A0C1Y7W3</accession>
<protein>
    <submittedName>
        <fullName evidence="1">Uncharacterized protein</fullName>
    </submittedName>
</protein>
<keyword evidence="2" id="KW-1185">Reference proteome</keyword>
<reference evidence="1 2" key="1">
    <citation type="submission" date="2014-12" db="EMBL/GenBank/DDBJ databases">
        <title>Denitrispirillum autotrophicum gen. nov., sp. nov., Denitrifying, Facultatively Autotrophic Bacteria Isolated from Rice Paddy Soil.</title>
        <authorList>
            <person name="Ishii S."/>
            <person name="Ashida N."/>
            <person name="Ohno H."/>
            <person name="Otsuka S."/>
            <person name="Yokota A."/>
            <person name="Senoo K."/>
        </authorList>
    </citation>
    <scope>NUCLEOTIDE SEQUENCE [LARGE SCALE GENOMIC DNA]</scope>
    <source>
        <strain evidence="1 2">TSA66</strain>
    </source>
</reference>
<dbReference type="EMBL" id="JWJG01000028">
    <property type="protein sequence ID" value="KIF82983.1"/>
    <property type="molecule type" value="Genomic_DNA"/>
</dbReference>
<proteinExistence type="predicted"/>
<dbReference type="STRING" id="709839.TSA66_22595"/>
<organism evidence="1 2">
    <name type="scientific">Noviherbaspirillum autotrophicum</name>
    <dbReference type="NCBI Taxonomy" id="709839"/>
    <lineage>
        <taxon>Bacteria</taxon>
        <taxon>Pseudomonadati</taxon>
        <taxon>Pseudomonadota</taxon>
        <taxon>Betaproteobacteria</taxon>
        <taxon>Burkholderiales</taxon>
        <taxon>Oxalobacteraceae</taxon>
        <taxon>Noviherbaspirillum</taxon>
    </lineage>
</organism>
<evidence type="ECO:0000313" key="1">
    <source>
        <dbReference type="EMBL" id="KIF82983.1"/>
    </source>
</evidence>
<comment type="caution">
    <text evidence="1">The sequence shown here is derived from an EMBL/GenBank/DDBJ whole genome shotgun (WGS) entry which is preliminary data.</text>
</comment>
<gene>
    <name evidence="1" type="ORF">TSA66_22595</name>
</gene>
<evidence type="ECO:0000313" key="2">
    <source>
        <dbReference type="Proteomes" id="UP000031572"/>
    </source>
</evidence>
<name>A0A0C1Y7W3_9BURK</name>
<sequence length="66" mass="6994">MSLPGDCSTGTSIALERDMVALQCRLPAGQARLSRDKALADNCNAVDTSQRGRGGFANNHARGDFK</sequence>
<dbReference type="AlphaFoldDB" id="A0A0C1Y7W3"/>